<feature type="non-terminal residue" evidence="2">
    <location>
        <position position="1"/>
    </location>
</feature>
<feature type="non-terminal residue" evidence="2">
    <location>
        <position position="143"/>
    </location>
</feature>
<evidence type="ECO:0000259" key="1">
    <source>
        <dbReference type="PROSITE" id="PS50097"/>
    </source>
</evidence>
<accession>A0AAV5WG41</accession>
<dbReference type="InterPro" id="IPR011333">
    <property type="entry name" value="SKP1/BTB/POZ_sf"/>
</dbReference>
<comment type="caution">
    <text evidence="2">The sequence shown here is derived from an EMBL/GenBank/DDBJ whole genome shotgun (WGS) entry which is preliminary data.</text>
</comment>
<proteinExistence type="predicted"/>
<dbReference type="Pfam" id="PF00651">
    <property type="entry name" value="BTB"/>
    <property type="match status" value="1"/>
</dbReference>
<dbReference type="SUPFAM" id="SSF54695">
    <property type="entry name" value="POZ domain"/>
    <property type="match status" value="1"/>
</dbReference>
<reference evidence="2" key="1">
    <citation type="submission" date="2023-10" db="EMBL/GenBank/DDBJ databases">
        <title>Genome assembly of Pristionchus species.</title>
        <authorList>
            <person name="Yoshida K."/>
            <person name="Sommer R.J."/>
        </authorList>
    </citation>
    <scope>NUCLEOTIDE SEQUENCE</scope>
    <source>
        <strain evidence="2">RS5133</strain>
    </source>
</reference>
<organism evidence="2 3">
    <name type="scientific">Pristionchus fissidentatus</name>
    <dbReference type="NCBI Taxonomy" id="1538716"/>
    <lineage>
        <taxon>Eukaryota</taxon>
        <taxon>Metazoa</taxon>
        <taxon>Ecdysozoa</taxon>
        <taxon>Nematoda</taxon>
        <taxon>Chromadorea</taxon>
        <taxon>Rhabditida</taxon>
        <taxon>Rhabditina</taxon>
        <taxon>Diplogasteromorpha</taxon>
        <taxon>Diplogasteroidea</taxon>
        <taxon>Neodiplogasteridae</taxon>
        <taxon>Pristionchus</taxon>
    </lineage>
</organism>
<sequence>TESIIIESEGYVKDGKATVEFRIWIYRVFGFREVKLRDFSTPDQLSNVVLVVEGKKLHLSRDYLATHSPVFSAMFFGDFVEKNKEEIELKDVAREEFVELLYVIYPSYRPITKYSTRFILVLADLYQIKYATNLAESYLIKTK</sequence>
<dbReference type="CDD" id="cd01165">
    <property type="entry name" value="BTB_POZ"/>
    <property type="match status" value="1"/>
</dbReference>
<evidence type="ECO:0000313" key="2">
    <source>
        <dbReference type="EMBL" id="GMT29684.1"/>
    </source>
</evidence>
<keyword evidence="3" id="KW-1185">Reference proteome</keyword>
<dbReference type="EMBL" id="BTSY01000005">
    <property type="protein sequence ID" value="GMT29684.1"/>
    <property type="molecule type" value="Genomic_DNA"/>
</dbReference>
<dbReference type="SMART" id="SM00225">
    <property type="entry name" value="BTB"/>
    <property type="match status" value="1"/>
</dbReference>
<dbReference type="PANTHER" id="PTHR47022">
    <property type="entry name" value="BTB AND MATH DOMAIN-CONTAINING PROTEIN 36-RELATED"/>
    <property type="match status" value="1"/>
</dbReference>
<dbReference type="PANTHER" id="PTHR47022:SF1">
    <property type="entry name" value="BTB AND MATH DOMAIN-CONTAINING PROTEIN 36-RELATED"/>
    <property type="match status" value="1"/>
</dbReference>
<evidence type="ECO:0000313" key="3">
    <source>
        <dbReference type="Proteomes" id="UP001432322"/>
    </source>
</evidence>
<gene>
    <name evidence="2" type="ORF">PFISCL1PPCAC_20981</name>
</gene>
<dbReference type="AlphaFoldDB" id="A0AAV5WG41"/>
<dbReference type="InterPro" id="IPR000210">
    <property type="entry name" value="BTB/POZ_dom"/>
</dbReference>
<protein>
    <recommendedName>
        <fullName evidence="1">BTB domain-containing protein</fullName>
    </recommendedName>
</protein>
<feature type="domain" description="BTB" evidence="1">
    <location>
        <begin position="46"/>
        <end position="113"/>
    </location>
</feature>
<name>A0AAV5WG41_9BILA</name>
<dbReference type="PROSITE" id="PS50097">
    <property type="entry name" value="BTB"/>
    <property type="match status" value="1"/>
</dbReference>
<dbReference type="Gene3D" id="3.30.710.10">
    <property type="entry name" value="Potassium Channel Kv1.1, Chain A"/>
    <property type="match status" value="1"/>
</dbReference>
<dbReference type="Proteomes" id="UP001432322">
    <property type="component" value="Unassembled WGS sequence"/>
</dbReference>